<dbReference type="Proteomes" id="UP000612956">
    <property type="component" value="Unassembled WGS sequence"/>
</dbReference>
<dbReference type="AlphaFoldDB" id="A0A917QAR3"/>
<name>A0A917QAR3_9NOCA</name>
<sequence>MNKLSAGDESASDKNRITEAAKIRPSAINIIKAGASLTEYVAYARSRLPFEVETVQALRVLLLTASPFEMWDALSVTVGYDNGDRLNVDNIGVMSQRYDELAGEFRAGSAE</sequence>
<dbReference type="EMBL" id="BMMW01000001">
    <property type="protein sequence ID" value="GGK37105.1"/>
    <property type="molecule type" value="Genomic_DNA"/>
</dbReference>
<reference evidence="1" key="1">
    <citation type="journal article" date="2014" name="Int. J. Syst. Evol. Microbiol.">
        <title>Complete genome sequence of Corynebacterium casei LMG S-19264T (=DSM 44701T), isolated from a smear-ripened cheese.</title>
        <authorList>
            <consortium name="US DOE Joint Genome Institute (JGI-PGF)"/>
            <person name="Walter F."/>
            <person name="Albersmeier A."/>
            <person name="Kalinowski J."/>
            <person name="Ruckert C."/>
        </authorList>
    </citation>
    <scope>NUCLEOTIDE SEQUENCE</scope>
    <source>
        <strain evidence="1">CGMCC 4.7278</strain>
    </source>
</reference>
<evidence type="ECO:0000313" key="2">
    <source>
        <dbReference type="Proteomes" id="UP000612956"/>
    </source>
</evidence>
<comment type="caution">
    <text evidence="1">The sequence shown here is derived from an EMBL/GenBank/DDBJ whole genome shotgun (WGS) entry which is preliminary data.</text>
</comment>
<organism evidence="1 2">
    <name type="scientific">Nocardia camponoti</name>
    <dbReference type="NCBI Taxonomy" id="1616106"/>
    <lineage>
        <taxon>Bacteria</taxon>
        <taxon>Bacillati</taxon>
        <taxon>Actinomycetota</taxon>
        <taxon>Actinomycetes</taxon>
        <taxon>Mycobacteriales</taxon>
        <taxon>Nocardiaceae</taxon>
        <taxon>Nocardia</taxon>
    </lineage>
</organism>
<gene>
    <name evidence="1" type="ORF">GCM10011591_05970</name>
</gene>
<keyword evidence="2" id="KW-1185">Reference proteome</keyword>
<reference evidence="1" key="2">
    <citation type="submission" date="2020-09" db="EMBL/GenBank/DDBJ databases">
        <authorList>
            <person name="Sun Q."/>
            <person name="Zhou Y."/>
        </authorList>
    </citation>
    <scope>NUCLEOTIDE SEQUENCE</scope>
    <source>
        <strain evidence="1">CGMCC 4.7278</strain>
    </source>
</reference>
<accession>A0A917QAR3</accession>
<protein>
    <submittedName>
        <fullName evidence="1">Uncharacterized protein</fullName>
    </submittedName>
</protein>
<evidence type="ECO:0000313" key="1">
    <source>
        <dbReference type="EMBL" id="GGK37105.1"/>
    </source>
</evidence>
<proteinExistence type="predicted"/>